<organism evidence="1 2">
    <name type="scientific">Emericellopsis cladophorae</name>
    <dbReference type="NCBI Taxonomy" id="2686198"/>
    <lineage>
        <taxon>Eukaryota</taxon>
        <taxon>Fungi</taxon>
        <taxon>Dikarya</taxon>
        <taxon>Ascomycota</taxon>
        <taxon>Pezizomycotina</taxon>
        <taxon>Sordariomycetes</taxon>
        <taxon>Hypocreomycetidae</taxon>
        <taxon>Hypocreales</taxon>
        <taxon>Bionectriaceae</taxon>
        <taxon>Emericellopsis</taxon>
    </lineage>
</organism>
<evidence type="ECO:0000313" key="1">
    <source>
        <dbReference type="EMBL" id="KAI6779525.1"/>
    </source>
</evidence>
<dbReference type="AlphaFoldDB" id="A0A9Q0BCG1"/>
<dbReference type="RefSeq" id="XP_051360381.1">
    <property type="nucleotide sequence ID" value="XM_051508502.1"/>
</dbReference>
<dbReference type="Proteomes" id="UP001055219">
    <property type="component" value="Unassembled WGS sequence"/>
</dbReference>
<proteinExistence type="predicted"/>
<sequence length="118" mass="13128">MVFTDSLEAYFTKIAEMGQADDWIRQEFNVTAVEGRGAYGKAFRIENVFTSPESSHDKGLRLRVGARVVDDAISAAELDTARLDMYDGIFRAGMKIPQVKGTCAAFFWVSRSLARGRP</sequence>
<accession>A0A9Q0BCG1</accession>
<dbReference type="GeneID" id="75829301"/>
<protein>
    <submittedName>
        <fullName evidence="1">Beta-glucanase</fullName>
    </submittedName>
</protein>
<comment type="caution">
    <text evidence="1">The sequence shown here is derived from an EMBL/GenBank/DDBJ whole genome shotgun (WGS) entry which is preliminary data.</text>
</comment>
<name>A0A9Q0BCG1_9HYPO</name>
<reference evidence="1" key="1">
    <citation type="journal article" date="2021" name="J Fungi (Basel)">
        <title>Genomic and Metabolomic Analyses of the Marine Fungus Emericellopsis cladophorae: Insights into Saltwater Adaptability Mechanisms and Its Biosynthetic Potential.</title>
        <authorList>
            <person name="Goncalves M.F.M."/>
            <person name="Hilario S."/>
            <person name="Van de Peer Y."/>
            <person name="Esteves A.C."/>
            <person name="Alves A."/>
        </authorList>
    </citation>
    <scope>NUCLEOTIDE SEQUENCE</scope>
    <source>
        <strain evidence="1">MUM 19.33</strain>
    </source>
</reference>
<evidence type="ECO:0000313" key="2">
    <source>
        <dbReference type="Proteomes" id="UP001055219"/>
    </source>
</evidence>
<dbReference type="OrthoDB" id="25131at2759"/>
<dbReference type="EMBL" id="JAGIXG020000045">
    <property type="protein sequence ID" value="KAI6779525.1"/>
    <property type="molecule type" value="Genomic_DNA"/>
</dbReference>
<reference evidence="1" key="2">
    <citation type="submission" date="2022-07" db="EMBL/GenBank/DDBJ databases">
        <authorList>
            <person name="Goncalves M.F.M."/>
            <person name="Hilario S."/>
            <person name="Van De Peer Y."/>
            <person name="Esteves A.C."/>
            <person name="Alves A."/>
        </authorList>
    </citation>
    <scope>NUCLEOTIDE SEQUENCE</scope>
    <source>
        <strain evidence="1">MUM 19.33</strain>
    </source>
</reference>
<gene>
    <name evidence="1" type="ORF">J7T54_002793</name>
</gene>
<keyword evidence="2" id="KW-1185">Reference proteome</keyword>